<dbReference type="AlphaFoldDB" id="K9XXF3"/>
<keyword evidence="2" id="KW-1185">Reference proteome</keyword>
<dbReference type="HOGENOM" id="CLU_2384715_0_0_3"/>
<evidence type="ECO:0000313" key="1">
    <source>
        <dbReference type="EMBL" id="AFZ36347.1"/>
    </source>
</evidence>
<sequence length="94" mass="10382">MDSDRDARSELLATRLAPGRDRILRDNFLLERRIFNYILEGLSAEFISAVYKPRPLLANQPTTAAIIIKAICLPSGSSVAHGGNPQDRTDSPVF</sequence>
<dbReference type="EMBL" id="CP003653">
    <property type="protein sequence ID" value="AFZ36347.1"/>
    <property type="molecule type" value="Genomic_DNA"/>
</dbReference>
<proteinExistence type="predicted"/>
<evidence type="ECO:0000313" key="2">
    <source>
        <dbReference type="Proteomes" id="UP000010473"/>
    </source>
</evidence>
<reference evidence="2" key="1">
    <citation type="journal article" date="2013" name="Proc. Natl. Acad. Sci. U.S.A.">
        <title>Improving the coverage of the cyanobacterial phylum using diversity-driven genome sequencing.</title>
        <authorList>
            <person name="Shih P.M."/>
            <person name="Wu D."/>
            <person name="Latifi A."/>
            <person name="Axen S.D."/>
            <person name="Fewer D.P."/>
            <person name="Talla E."/>
            <person name="Calteau A."/>
            <person name="Cai F."/>
            <person name="Tandeau de Marsac N."/>
            <person name="Rippka R."/>
            <person name="Herdman M."/>
            <person name="Sivonen K."/>
            <person name="Coursin T."/>
            <person name="Laurent T."/>
            <person name="Goodwin L."/>
            <person name="Nolan M."/>
            <person name="Davenport K.W."/>
            <person name="Han C.S."/>
            <person name="Rubin E.M."/>
            <person name="Eisen J.A."/>
            <person name="Woyke T."/>
            <person name="Gugger M."/>
            <person name="Kerfeld C.A."/>
        </authorList>
    </citation>
    <scope>NUCLEOTIDE SEQUENCE [LARGE SCALE GENOMIC DNA]</scope>
    <source>
        <strain evidence="2">ATCC 29371 / PCC 7437</strain>
    </source>
</reference>
<name>K9XXF3_STAC7</name>
<dbReference type="RefSeq" id="WP_015194015.1">
    <property type="nucleotide sequence ID" value="NC_019748.1"/>
</dbReference>
<organism evidence="1 2">
    <name type="scientific">Stanieria cyanosphaera (strain ATCC 29371 / PCC 7437)</name>
    <dbReference type="NCBI Taxonomy" id="111780"/>
    <lineage>
        <taxon>Bacteria</taxon>
        <taxon>Bacillati</taxon>
        <taxon>Cyanobacteriota</taxon>
        <taxon>Cyanophyceae</taxon>
        <taxon>Pleurocapsales</taxon>
        <taxon>Dermocarpellaceae</taxon>
        <taxon>Stanieria</taxon>
    </lineage>
</organism>
<dbReference type="KEGG" id="scs:Sta7437_2826"/>
<protein>
    <submittedName>
        <fullName evidence="1">Uncharacterized protein</fullName>
    </submittedName>
</protein>
<gene>
    <name evidence="1" type="ordered locus">Sta7437_2826</name>
</gene>
<accession>K9XXF3</accession>
<dbReference type="Proteomes" id="UP000010473">
    <property type="component" value="Chromosome"/>
</dbReference>